<keyword evidence="3" id="KW-0732">Signal</keyword>
<dbReference type="GO" id="GO:0031419">
    <property type="term" value="F:cobalamin binding"/>
    <property type="evidence" value="ECO:0007669"/>
    <property type="project" value="TreeGrafter"/>
</dbReference>
<feature type="domain" description="Transcobalamin-like C-terminal" evidence="4">
    <location>
        <begin position="152"/>
        <end position="223"/>
    </location>
</feature>
<evidence type="ECO:0000313" key="6">
    <source>
        <dbReference type="Proteomes" id="UP000678228"/>
    </source>
</evidence>
<dbReference type="GO" id="GO:0005615">
    <property type="term" value="C:extracellular space"/>
    <property type="evidence" value="ECO:0007669"/>
    <property type="project" value="TreeGrafter"/>
</dbReference>
<dbReference type="Gene3D" id="2.170.130.30">
    <property type="match status" value="3"/>
</dbReference>
<feature type="signal peptide" evidence="3">
    <location>
        <begin position="1"/>
        <end position="28"/>
    </location>
</feature>
<organism evidence="5 6">
    <name type="scientific">Halalkalibacter suaedae</name>
    <dbReference type="NCBI Taxonomy" id="2822140"/>
    <lineage>
        <taxon>Bacteria</taxon>
        <taxon>Bacillati</taxon>
        <taxon>Bacillota</taxon>
        <taxon>Bacilli</taxon>
        <taxon>Bacillales</taxon>
        <taxon>Bacillaceae</taxon>
        <taxon>Halalkalibacter</taxon>
    </lineage>
</organism>
<keyword evidence="6" id="KW-1185">Reference proteome</keyword>
<feature type="transmembrane region" description="Helical" evidence="2">
    <location>
        <begin position="656"/>
        <end position="673"/>
    </location>
</feature>
<dbReference type="NCBIfam" id="TIGR01167">
    <property type="entry name" value="LPXTG_anchor"/>
    <property type="match status" value="1"/>
</dbReference>
<dbReference type="Proteomes" id="UP000678228">
    <property type="component" value="Unassembled WGS sequence"/>
</dbReference>
<evidence type="ECO:0000256" key="1">
    <source>
        <dbReference type="SAM" id="MobiDB-lite"/>
    </source>
</evidence>
<evidence type="ECO:0000256" key="2">
    <source>
        <dbReference type="SAM" id="Phobius"/>
    </source>
</evidence>
<dbReference type="Pfam" id="PF14478">
    <property type="entry name" value="DUF4430"/>
    <property type="match status" value="3"/>
</dbReference>
<sequence length="680" mass="74622">MKRNINALLSILLVFTLFFGGVQTSAFAADVSEQAVVDTTEVIITLSELTLEEGATAFDALVASVGTENVQYEETDWGKYIKTINGKTAEDPYFWAFYVNDTSAEVGADSYVLAPEDQTIAFKYESWETEEVVTEPSDVVSIELKDLVLEEGATAFDALVASVGTENVQYEETDWGKYIKTINGKTAEDPYFWAFYVNDTSAEVGADSYVLTPEDQTITFKYESWETEEVVTEPSDVVSIELKDLVLEEGATAFDALVASVGTENVQYEETDWGKYIKTINGKTAEDPYFWAFYVNDTSAEVGADSYVLTPEDQTITFKYESWETEVPADDPVKETPDNEGSTQPFDAEQIKSSINSAADYVLAGTVGEWQAVALNKAGKQVPESYLAAVKATFNEVNGEFRNITDYERYTLGILAAGGNPTDFEGYNLVEKIYNGTIEKQGLNGVIYALIALDSYGFEVPADATWTRESIINRLVEKQNSDGGWSWSDGGAADIDTTAAVLTALAPYKNDANVASSVEAGLDYLQNNVNNIDNSSTASQVVIALSALGIDANGTSYTKDDGQSIIEYLLTFQNEDGGFYYMTATESDSFSTDQAFRGVVAYQLFLNGQGSLYNLKSVGVETAPNEDTQEEVVDNSDQKSSNEQGERLPDTATTDYTMLLTGFVLLIMGTFLIRRKKQFQ</sequence>
<dbReference type="InterPro" id="IPR008930">
    <property type="entry name" value="Terpenoid_cyclase/PrenylTrfase"/>
</dbReference>
<keyword evidence="2" id="KW-0472">Membrane</keyword>
<keyword evidence="2" id="KW-0812">Transmembrane</keyword>
<dbReference type="PANTHER" id="PTHR10559">
    <property type="entry name" value="TRANSCOBALAMIN-1/GASTRIC INTRINSIC FACTOR"/>
    <property type="match status" value="1"/>
</dbReference>
<evidence type="ECO:0000259" key="4">
    <source>
        <dbReference type="Pfam" id="PF14478"/>
    </source>
</evidence>
<feature type="chain" id="PRO_5038058933" evidence="3">
    <location>
        <begin position="29"/>
        <end position="680"/>
    </location>
</feature>
<proteinExistence type="predicted"/>
<gene>
    <name evidence="5" type="ORF">J7W16_15200</name>
</gene>
<dbReference type="Gene3D" id="1.50.10.20">
    <property type="match status" value="1"/>
</dbReference>
<feature type="domain" description="Transcobalamin-like C-terminal" evidence="4">
    <location>
        <begin position="250"/>
        <end position="321"/>
    </location>
</feature>
<accession>A0A940X090</accession>
<dbReference type="CDD" id="cd00688">
    <property type="entry name" value="ISOPREN_C2_like"/>
    <property type="match status" value="1"/>
</dbReference>
<comment type="caution">
    <text evidence="5">The sequence shown here is derived from an EMBL/GenBank/DDBJ whole genome shotgun (WGS) entry which is preliminary data.</text>
</comment>
<evidence type="ECO:0000313" key="5">
    <source>
        <dbReference type="EMBL" id="MBP3952470.1"/>
    </source>
</evidence>
<feature type="region of interest" description="Disordered" evidence="1">
    <location>
        <begin position="624"/>
        <end position="650"/>
    </location>
</feature>
<dbReference type="RefSeq" id="WP_210598207.1">
    <property type="nucleotide sequence ID" value="NZ_JAGKSQ010000006.1"/>
</dbReference>
<keyword evidence="2" id="KW-1133">Transmembrane helix</keyword>
<dbReference type="InterPro" id="IPR051588">
    <property type="entry name" value="Cobalamin_Transport"/>
</dbReference>
<dbReference type="SUPFAM" id="SSF48239">
    <property type="entry name" value="Terpenoid cyclases/Protein prenyltransferases"/>
    <property type="match status" value="1"/>
</dbReference>
<dbReference type="AlphaFoldDB" id="A0A940X090"/>
<name>A0A940X090_9BACI</name>
<dbReference type="PANTHER" id="PTHR10559:SF18">
    <property type="entry name" value="TRANSCOBALAMIN II"/>
    <property type="match status" value="1"/>
</dbReference>
<dbReference type="GO" id="GO:0015889">
    <property type="term" value="P:cobalamin transport"/>
    <property type="evidence" value="ECO:0007669"/>
    <property type="project" value="TreeGrafter"/>
</dbReference>
<protein>
    <submittedName>
        <fullName evidence="5">DUF4430 domain-containing protein</fullName>
    </submittedName>
</protein>
<evidence type="ECO:0000256" key="3">
    <source>
        <dbReference type="SAM" id="SignalP"/>
    </source>
</evidence>
<dbReference type="InterPro" id="IPR027954">
    <property type="entry name" value="Transcobalamin-like_C"/>
</dbReference>
<feature type="domain" description="Transcobalamin-like C-terminal" evidence="4">
    <location>
        <begin position="54"/>
        <end position="125"/>
    </location>
</feature>
<reference evidence="5" key="1">
    <citation type="submission" date="2021-03" db="EMBL/GenBank/DDBJ databases">
        <title>Bacillus suaedae sp. nov., isolated from Suaeda aralocaspica.</title>
        <authorList>
            <person name="Lei R.F.R."/>
        </authorList>
    </citation>
    <scope>NUCLEOTIDE SEQUENCE</scope>
    <source>
        <strain evidence="5">YZJH907-2</strain>
    </source>
</reference>
<dbReference type="EMBL" id="JAGKSQ010000006">
    <property type="protein sequence ID" value="MBP3952470.1"/>
    <property type="molecule type" value="Genomic_DNA"/>
</dbReference>